<dbReference type="STRING" id="42249.A0A317SN86"/>
<keyword evidence="2" id="KW-0472">Membrane</keyword>
<proteinExistence type="predicted"/>
<keyword evidence="2" id="KW-1133">Transmembrane helix</keyword>
<evidence type="ECO:0000256" key="2">
    <source>
        <dbReference type="SAM" id="Phobius"/>
    </source>
</evidence>
<comment type="caution">
    <text evidence="3">The sequence shown here is derived from an EMBL/GenBank/DDBJ whole genome shotgun (WGS) entry which is preliminary data.</text>
</comment>
<dbReference type="PANTHER" id="PTHR28187">
    <property type="entry name" value="PROTEIN RCR1-RELATED"/>
    <property type="match status" value="1"/>
</dbReference>
<gene>
    <name evidence="3" type="ORF">C7212DRAFT_296587</name>
</gene>
<feature type="region of interest" description="Disordered" evidence="1">
    <location>
        <begin position="122"/>
        <end position="156"/>
    </location>
</feature>
<evidence type="ECO:0000313" key="3">
    <source>
        <dbReference type="EMBL" id="PWW75150.1"/>
    </source>
</evidence>
<protein>
    <submittedName>
        <fullName evidence="3">Uncharacterized protein</fullName>
    </submittedName>
</protein>
<evidence type="ECO:0000256" key="1">
    <source>
        <dbReference type="SAM" id="MobiDB-lite"/>
    </source>
</evidence>
<dbReference type="EMBL" id="PYWC01000051">
    <property type="protein sequence ID" value="PWW75150.1"/>
    <property type="molecule type" value="Genomic_DNA"/>
</dbReference>
<dbReference type="InterPro" id="IPR020999">
    <property type="entry name" value="Chitin_synth_reg_RCR"/>
</dbReference>
<feature type="transmembrane region" description="Helical" evidence="2">
    <location>
        <begin position="43"/>
        <end position="64"/>
    </location>
</feature>
<reference evidence="3 4" key="1">
    <citation type="submission" date="2018-03" db="EMBL/GenBank/DDBJ databases">
        <title>Genomes of Pezizomycetes fungi and the evolution of truffles.</title>
        <authorList>
            <person name="Murat C."/>
            <person name="Payen T."/>
            <person name="Noel B."/>
            <person name="Kuo A."/>
            <person name="Martin F.M."/>
        </authorList>
    </citation>
    <scope>NUCLEOTIDE SEQUENCE [LARGE SCALE GENOMIC DNA]</scope>
    <source>
        <strain evidence="3">091103-1</strain>
    </source>
</reference>
<dbReference type="OrthoDB" id="3556830at2759"/>
<keyword evidence="2" id="KW-0812">Transmembrane</keyword>
<name>A0A317SN86_9PEZI</name>
<feature type="compositionally biased region" description="Low complexity" evidence="1">
    <location>
        <begin position="122"/>
        <end position="136"/>
    </location>
</feature>
<feature type="region of interest" description="Disordered" evidence="1">
    <location>
        <begin position="191"/>
        <end position="213"/>
    </location>
</feature>
<dbReference type="Proteomes" id="UP000246991">
    <property type="component" value="Unassembled WGS sequence"/>
</dbReference>
<organism evidence="3 4">
    <name type="scientific">Tuber magnatum</name>
    <name type="common">white Piedmont truffle</name>
    <dbReference type="NCBI Taxonomy" id="42249"/>
    <lineage>
        <taxon>Eukaryota</taxon>
        <taxon>Fungi</taxon>
        <taxon>Dikarya</taxon>
        <taxon>Ascomycota</taxon>
        <taxon>Pezizomycotina</taxon>
        <taxon>Pezizomycetes</taxon>
        <taxon>Pezizales</taxon>
        <taxon>Tuberaceae</taxon>
        <taxon>Tuber</taxon>
    </lineage>
</organism>
<dbReference type="PANTHER" id="PTHR28187:SF1">
    <property type="entry name" value="PROTEIN RCR1-RELATED"/>
    <property type="match status" value="1"/>
</dbReference>
<dbReference type="AlphaFoldDB" id="A0A317SN86"/>
<accession>A0A317SN86</accession>
<dbReference type="Pfam" id="PF12273">
    <property type="entry name" value="RCR"/>
    <property type="match status" value="1"/>
</dbReference>
<sequence length="213" mass="23374">MKMSEGVMDKIERAFSRVVRRDYYDHCYYTGDCYSSWDSWGRWVALSVIIVFFFLVVGCCGIITSRRRRRAGLQPVYGTAWMAPPKYTPQDVHQFQTYPPQHYPPQPSGPYTQYYAPAAPAPAYSPGQQGQNPGAPGLAGGNYHAAGTEDTHGQQGQYFPQPVAPLRSPEPVAHSPVTGQQTGETVLTHSTGSNNPYNPPPSGMPQAHIGGKV</sequence>
<keyword evidence="4" id="KW-1185">Reference proteome</keyword>
<dbReference type="GO" id="GO:0016192">
    <property type="term" value="P:vesicle-mediated transport"/>
    <property type="evidence" value="ECO:0007669"/>
    <property type="project" value="TreeGrafter"/>
</dbReference>
<evidence type="ECO:0000313" key="4">
    <source>
        <dbReference type="Proteomes" id="UP000246991"/>
    </source>
</evidence>